<evidence type="ECO:0000313" key="3">
    <source>
        <dbReference type="RefSeq" id="XP_020668187.2"/>
    </source>
</evidence>
<proteinExistence type="predicted"/>
<dbReference type="RefSeq" id="XP_020668187.2">
    <property type="nucleotide sequence ID" value="XM_020812528.2"/>
</dbReference>
<sequence>MKIVILILASMLFAGSHPFVIREAPEPDSKLDVVLDGWQLYRRDVQQLTEKILFVVSRSNTSVAFLDTTFHITRYLNTLHEEIPPEIKELLDVMVGVPLSIMDKAVTAFYDLRRKQDMAEPLKSVVSYYSDPILERVGPWLESLQRTLRARIQELEHRLDKMKPQFETLDTQLSFYLQKLEDTHASLEPVANEVRTRFRQMVEALHKNLKPYMMPILEESRKYAREFKEWVRTPVFPPNP</sequence>
<evidence type="ECO:0000256" key="1">
    <source>
        <dbReference type="SAM" id="SignalP"/>
    </source>
</evidence>
<protein>
    <recommendedName>
        <fullName evidence="4">Apolipoprotein A-I-like</fullName>
    </recommendedName>
</protein>
<accession>A0A6J0V5P4</accession>
<dbReference type="Gene3D" id="1.20.120.20">
    <property type="entry name" value="Apolipoprotein"/>
    <property type="match status" value="1"/>
</dbReference>
<feature type="signal peptide" evidence="1">
    <location>
        <begin position="1"/>
        <end position="18"/>
    </location>
</feature>
<gene>
    <name evidence="3" type="primary">LOC110089446</name>
</gene>
<dbReference type="AlphaFoldDB" id="A0A6J0V5P4"/>
<dbReference type="Proteomes" id="UP001652642">
    <property type="component" value="Chromosome 9"/>
</dbReference>
<evidence type="ECO:0000313" key="2">
    <source>
        <dbReference type="Proteomes" id="UP001652642"/>
    </source>
</evidence>
<dbReference type="OrthoDB" id="9038091at2759"/>
<name>A0A6J0V5P4_9SAUR</name>
<evidence type="ECO:0008006" key="4">
    <source>
        <dbReference type="Google" id="ProtNLM"/>
    </source>
</evidence>
<feature type="chain" id="PRO_5046335038" description="Apolipoprotein A-I-like" evidence="1">
    <location>
        <begin position="19"/>
        <end position="240"/>
    </location>
</feature>
<dbReference type="KEGG" id="pvt:110089446"/>
<keyword evidence="1" id="KW-0732">Signal</keyword>
<keyword evidence="2" id="KW-1185">Reference proteome</keyword>
<dbReference type="SUPFAM" id="SSF58113">
    <property type="entry name" value="Apolipoprotein A-I"/>
    <property type="match status" value="1"/>
</dbReference>
<organism evidence="2 3">
    <name type="scientific">Pogona vitticeps</name>
    <name type="common">central bearded dragon</name>
    <dbReference type="NCBI Taxonomy" id="103695"/>
    <lineage>
        <taxon>Eukaryota</taxon>
        <taxon>Metazoa</taxon>
        <taxon>Chordata</taxon>
        <taxon>Craniata</taxon>
        <taxon>Vertebrata</taxon>
        <taxon>Euteleostomi</taxon>
        <taxon>Lepidosauria</taxon>
        <taxon>Squamata</taxon>
        <taxon>Bifurcata</taxon>
        <taxon>Unidentata</taxon>
        <taxon>Episquamata</taxon>
        <taxon>Toxicofera</taxon>
        <taxon>Iguania</taxon>
        <taxon>Acrodonta</taxon>
        <taxon>Agamidae</taxon>
        <taxon>Amphibolurinae</taxon>
        <taxon>Pogona</taxon>
    </lineage>
</organism>
<dbReference type="GeneID" id="110089446"/>
<reference evidence="3" key="1">
    <citation type="submission" date="2025-08" db="UniProtKB">
        <authorList>
            <consortium name="RefSeq"/>
        </authorList>
    </citation>
    <scope>IDENTIFICATION</scope>
</reference>
<dbReference type="InParanoid" id="A0A6J0V5P4"/>